<feature type="signal peptide" evidence="2">
    <location>
        <begin position="1"/>
        <end position="25"/>
    </location>
</feature>
<sequence length="235" mass="26987">MQKEQQKLLFLHGLRLLTNVTTSCANKYPHKNPHNPTHRHPNEGTHTNCCTCELEYSSSTPHLLQQIRACPTQDDNPRNDESPNSDVPHGNATWQCDTWQHNTPTRHSNGPMTQLHQSPWQHTKQGHGITHPPQWVCGSISGFNCPRKRILTKNPRNPPIDPQTMGDLYKPPCVRAGVGYKNWRMAKNGQKLAENWDLENLKLAVGQRHIGDSSIYNYYIIQIPSTEGFIWWFLF</sequence>
<dbReference type="Proteomes" id="UP000886523">
    <property type="component" value="Unassembled WGS sequence"/>
</dbReference>
<name>A0A9P6DPY3_9AGAM</name>
<gene>
    <name evidence="3" type="ORF">BS47DRAFT_1367109</name>
</gene>
<keyword evidence="2" id="KW-0732">Signal</keyword>
<comment type="caution">
    <text evidence="3">The sequence shown here is derived from an EMBL/GenBank/DDBJ whole genome shotgun (WGS) entry which is preliminary data.</text>
</comment>
<evidence type="ECO:0000256" key="1">
    <source>
        <dbReference type="SAM" id="MobiDB-lite"/>
    </source>
</evidence>
<organism evidence="3 4">
    <name type="scientific">Hydnum rufescens UP504</name>
    <dbReference type="NCBI Taxonomy" id="1448309"/>
    <lineage>
        <taxon>Eukaryota</taxon>
        <taxon>Fungi</taxon>
        <taxon>Dikarya</taxon>
        <taxon>Basidiomycota</taxon>
        <taxon>Agaricomycotina</taxon>
        <taxon>Agaricomycetes</taxon>
        <taxon>Cantharellales</taxon>
        <taxon>Hydnaceae</taxon>
        <taxon>Hydnum</taxon>
    </lineage>
</organism>
<feature type="chain" id="PRO_5040399259" evidence="2">
    <location>
        <begin position="26"/>
        <end position="235"/>
    </location>
</feature>
<evidence type="ECO:0000256" key="2">
    <source>
        <dbReference type="SAM" id="SignalP"/>
    </source>
</evidence>
<evidence type="ECO:0000313" key="3">
    <source>
        <dbReference type="EMBL" id="KAF9506784.1"/>
    </source>
</evidence>
<dbReference type="EMBL" id="MU129099">
    <property type="protein sequence ID" value="KAF9506784.1"/>
    <property type="molecule type" value="Genomic_DNA"/>
</dbReference>
<accession>A0A9P6DPY3</accession>
<evidence type="ECO:0000313" key="4">
    <source>
        <dbReference type="Proteomes" id="UP000886523"/>
    </source>
</evidence>
<reference evidence="3" key="1">
    <citation type="journal article" date="2020" name="Nat. Commun.">
        <title>Large-scale genome sequencing of mycorrhizal fungi provides insights into the early evolution of symbiotic traits.</title>
        <authorList>
            <person name="Miyauchi S."/>
            <person name="Kiss E."/>
            <person name="Kuo A."/>
            <person name="Drula E."/>
            <person name="Kohler A."/>
            <person name="Sanchez-Garcia M."/>
            <person name="Morin E."/>
            <person name="Andreopoulos B."/>
            <person name="Barry K.W."/>
            <person name="Bonito G."/>
            <person name="Buee M."/>
            <person name="Carver A."/>
            <person name="Chen C."/>
            <person name="Cichocki N."/>
            <person name="Clum A."/>
            <person name="Culley D."/>
            <person name="Crous P.W."/>
            <person name="Fauchery L."/>
            <person name="Girlanda M."/>
            <person name="Hayes R.D."/>
            <person name="Keri Z."/>
            <person name="LaButti K."/>
            <person name="Lipzen A."/>
            <person name="Lombard V."/>
            <person name="Magnuson J."/>
            <person name="Maillard F."/>
            <person name="Murat C."/>
            <person name="Nolan M."/>
            <person name="Ohm R.A."/>
            <person name="Pangilinan J."/>
            <person name="Pereira M.F."/>
            <person name="Perotto S."/>
            <person name="Peter M."/>
            <person name="Pfister S."/>
            <person name="Riley R."/>
            <person name="Sitrit Y."/>
            <person name="Stielow J.B."/>
            <person name="Szollosi G."/>
            <person name="Zifcakova L."/>
            <person name="Stursova M."/>
            <person name="Spatafora J.W."/>
            <person name="Tedersoo L."/>
            <person name="Vaario L.M."/>
            <person name="Yamada A."/>
            <person name="Yan M."/>
            <person name="Wang P."/>
            <person name="Xu J."/>
            <person name="Bruns T."/>
            <person name="Baldrian P."/>
            <person name="Vilgalys R."/>
            <person name="Dunand C."/>
            <person name="Henrissat B."/>
            <person name="Grigoriev I.V."/>
            <person name="Hibbett D."/>
            <person name="Nagy L.G."/>
            <person name="Martin F.M."/>
        </authorList>
    </citation>
    <scope>NUCLEOTIDE SEQUENCE</scope>
    <source>
        <strain evidence="3">UP504</strain>
    </source>
</reference>
<keyword evidence="4" id="KW-1185">Reference proteome</keyword>
<protein>
    <submittedName>
        <fullName evidence="3">Uncharacterized protein</fullName>
    </submittedName>
</protein>
<feature type="region of interest" description="Disordered" evidence="1">
    <location>
        <begin position="71"/>
        <end position="128"/>
    </location>
</feature>
<proteinExistence type="predicted"/>
<feature type="compositionally biased region" description="Polar residues" evidence="1">
    <location>
        <begin position="92"/>
        <end position="123"/>
    </location>
</feature>
<dbReference type="AlphaFoldDB" id="A0A9P6DPY3"/>